<comment type="caution">
    <text evidence="1">The sequence shown here is derived from an EMBL/GenBank/DDBJ whole genome shotgun (WGS) entry which is preliminary data.</text>
</comment>
<evidence type="ECO:0000313" key="2">
    <source>
        <dbReference type="Proteomes" id="UP000183085"/>
    </source>
</evidence>
<protein>
    <submittedName>
        <fullName evidence="1">Uncharacterized protein</fullName>
    </submittedName>
</protein>
<proteinExistence type="predicted"/>
<evidence type="ECO:0000313" key="1">
    <source>
        <dbReference type="EMBL" id="OIP41266.1"/>
    </source>
</evidence>
<sequence>MIAVKGYYKDRQIKFMEPLPKDVLEAELNIIVIPKEIPMNNTHDSERDFKMLGCYNFFDSEDDKYVDWEEHFGIKT</sequence>
<name>A0A1J5E942_9BACT</name>
<dbReference type="Proteomes" id="UP000183085">
    <property type="component" value="Unassembled WGS sequence"/>
</dbReference>
<accession>A0A1J5E942</accession>
<dbReference type="EMBL" id="MNYI01000089">
    <property type="protein sequence ID" value="OIP41266.1"/>
    <property type="molecule type" value="Genomic_DNA"/>
</dbReference>
<gene>
    <name evidence="1" type="ORF">AUJ95_03620</name>
</gene>
<reference evidence="1 2" key="1">
    <citation type="journal article" date="2016" name="Environ. Microbiol.">
        <title>Genomic resolution of a cold subsurface aquifer community provides metabolic insights for novel microbes adapted to high CO concentrations.</title>
        <authorList>
            <person name="Probst A.J."/>
            <person name="Castelle C.J."/>
            <person name="Singh A."/>
            <person name="Brown C.T."/>
            <person name="Anantharaman K."/>
            <person name="Sharon I."/>
            <person name="Hug L.A."/>
            <person name="Burstein D."/>
            <person name="Emerson J.B."/>
            <person name="Thomas B.C."/>
            <person name="Banfield J.F."/>
        </authorList>
    </citation>
    <scope>NUCLEOTIDE SEQUENCE [LARGE SCALE GENOMIC DNA]</scope>
    <source>
        <strain evidence="1">CG2_30_40_21</strain>
    </source>
</reference>
<dbReference type="AlphaFoldDB" id="A0A1J5E942"/>
<dbReference type="STRING" id="1817895.AUJ95_03620"/>
<organism evidence="1 2">
    <name type="scientific">Candidatus Desantisbacteria bacterium CG2_30_40_21</name>
    <dbReference type="NCBI Taxonomy" id="1817895"/>
    <lineage>
        <taxon>Bacteria</taxon>
        <taxon>Candidatus Desantisiibacteriota</taxon>
    </lineage>
</organism>